<dbReference type="SUPFAM" id="SSF50044">
    <property type="entry name" value="SH3-domain"/>
    <property type="match status" value="1"/>
</dbReference>
<keyword evidence="9" id="KW-1185">Reference proteome</keyword>
<keyword evidence="3" id="KW-0175">Coiled coil</keyword>
<dbReference type="PANTHER" id="PTHR14167">
    <property type="entry name" value="SH3 DOMAIN-CONTAINING"/>
    <property type="match status" value="1"/>
</dbReference>
<evidence type="ECO:0000256" key="3">
    <source>
        <dbReference type="ARBA" id="ARBA00023054"/>
    </source>
</evidence>
<gene>
    <name evidence="8" type="primary">RvY_09325-1</name>
    <name evidence="8" type="synonym">RvY_09325.1</name>
    <name evidence="8" type="ORF">RvY_09325</name>
</gene>
<dbReference type="PRINTS" id="PR00499">
    <property type="entry name" value="P67PHOX"/>
</dbReference>
<name>A0A1D1V920_RAMVA</name>
<sequence>MYNLLDNEVEQVSQLIALVEATVEFHKQNAAILENLQHTLYSKRDEAAMKVREPRQHRVPPTAYPSSSRATPEPTMFTNGNGSPEAADIADSDNAWGGPPAVTASPTRSPSPLSPTGGTGMYPSARQGLQMTADTQISFGSSLVPPPKGSVPAVSTPVSVNTPLSQPEAAFGNGHGLPHLPMPPSSHSQLQQPKASCKALYDFEPENEGELEFKENDLITLTDRIDENWFEGTVHGKSGVFPVTYVEVIVDLPKK</sequence>
<keyword evidence="2 5" id="KW-0728">SH3 domain</keyword>
<dbReference type="InterPro" id="IPR050384">
    <property type="entry name" value="Endophilin_SH3RF"/>
</dbReference>
<dbReference type="STRING" id="947166.A0A1D1V920"/>
<dbReference type="Pfam" id="PF14604">
    <property type="entry name" value="SH3_9"/>
    <property type="match status" value="1"/>
</dbReference>
<comment type="subcellular location">
    <subcellularLocation>
        <location evidence="1">Membrane</location>
        <topology evidence="1">Peripheral membrane protein</topology>
    </subcellularLocation>
</comment>
<feature type="compositionally biased region" description="Polar residues" evidence="6">
    <location>
        <begin position="64"/>
        <end position="82"/>
    </location>
</feature>
<proteinExistence type="predicted"/>
<dbReference type="FunFam" id="2.30.30.40:FF:000072">
    <property type="entry name" value="Unconventional Myosin IB"/>
    <property type="match status" value="1"/>
</dbReference>
<evidence type="ECO:0000256" key="2">
    <source>
        <dbReference type="ARBA" id="ARBA00022443"/>
    </source>
</evidence>
<dbReference type="InterPro" id="IPR027267">
    <property type="entry name" value="AH/BAR_dom_sf"/>
</dbReference>
<feature type="region of interest" description="Disordered" evidence="6">
    <location>
        <begin position="48"/>
        <end position="125"/>
    </location>
</feature>
<dbReference type="Gene3D" id="2.30.30.40">
    <property type="entry name" value="SH3 Domains"/>
    <property type="match status" value="1"/>
</dbReference>
<keyword evidence="4" id="KW-0472">Membrane</keyword>
<evidence type="ECO:0000313" key="9">
    <source>
        <dbReference type="Proteomes" id="UP000186922"/>
    </source>
</evidence>
<feature type="domain" description="SH3" evidence="7">
    <location>
        <begin position="192"/>
        <end position="251"/>
    </location>
</feature>
<dbReference type="Gene3D" id="1.20.1270.60">
    <property type="entry name" value="Arfaptin homology (AH) domain/BAR domain"/>
    <property type="match status" value="1"/>
</dbReference>
<dbReference type="OrthoDB" id="443981at2759"/>
<protein>
    <recommendedName>
        <fullName evidence="7">SH3 domain-containing protein</fullName>
    </recommendedName>
</protein>
<dbReference type="PRINTS" id="PR00452">
    <property type="entry name" value="SH3DOMAIN"/>
</dbReference>
<evidence type="ECO:0000256" key="5">
    <source>
        <dbReference type="PROSITE-ProRule" id="PRU00192"/>
    </source>
</evidence>
<dbReference type="InterPro" id="IPR036028">
    <property type="entry name" value="SH3-like_dom_sf"/>
</dbReference>
<feature type="compositionally biased region" description="Low complexity" evidence="6">
    <location>
        <begin position="103"/>
        <end position="116"/>
    </location>
</feature>
<dbReference type="InterPro" id="IPR001452">
    <property type="entry name" value="SH3_domain"/>
</dbReference>
<dbReference type="SUPFAM" id="SSF103657">
    <property type="entry name" value="BAR/IMD domain-like"/>
    <property type="match status" value="1"/>
</dbReference>
<reference evidence="8 9" key="1">
    <citation type="journal article" date="2016" name="Nat. Commun.">
        <title>Extremotolerant tardigrade genome and improved radiotolerance of human cultured cells by tardigrade-unique protein.</title>
        <authorList>
            <person name="Hashimoto T."/>
            <person name="Horikawa D.D."/>
            <person name="Saito Y."/>
            <person name="Kuwahara H."/>
            <person name="Kozuka-Hata H."/>
            <person name="Shin-I T."/>
            <person name="Minakuchi Y."/>
            <person name="Ohishi K."/>
            <person name="Motoyama A."/>
            <person name="Aizu T."/>
            <person name="Enomoto A."/>
            <person name="Kondo K."/>
            <person name="Tanaka S."/>
            <person name="Hara Y."/>
            <person name="Koshikawa S."/>
            <person name="Sagara H."/>
            <person name="Miura T."/>
            <person name="Yokobori S."/>
            <person name="Miyagawa K."/>
            <person name="Suzuki Y."/>
            <person name="Kubo T."/>
            <person name="Oyama M."/>
            <person name="Kohara Y."/>
            <person name="Fujiyama A."/>
            <person name="Arakawa K."/>
            <person name="Katayama T."/>
            <person name="Toyoda A."/>
            <person name="Kunieda T."/>
        </authorList>
    </citation>
    <scope>NUCLEOTIDE SEQUENCE [LARGE SCALE GENOMIC DNA]</scope>
    <source>
        <strain evidence="8 9">YOKOZUNA-1</strain>
    </source>
</reference>
<feature type="region of interest" description="Disordered" evidence="6">
    <location>
        <begin position="138"/>
        <end position="159"/>
    </location>
</feature>
<comment type="caution">
    <text evidence="8">The sequence shown here is derived from an EMBL/GenBank/DDBJ whole genome shotgun (WGS) entry which is preliminary data.</text>
</comment>
<dbReference type="AlphaFoldDB" id="A0A1D1V920"/>
<dbReference type="EMBL" id="BDGG01000004">
    <property type="protein sequence ID" value="GAU98144.1"/>
    <property type="molecule type" value="Genomic_DNA"/>
</dbReference>
<evidence type="ECO:0000313" key="8">
    <source>
        <dbReference type="EMBL" id="GAU98144.1"/>
    </source>
</evidence>
<dbReference type="PANTHER" id="PTHR14167:SF81">
    <property type="entry name" value="ENDOPHILIN-A"/>
    <property type="match status" value="1"/>
</dbReference>
<evidence type="ECO:0000256" key="1">
    <source>
        <dbReference type="ARBA" id="ARBA00004170"/>
    </source>
</evidence>
<accession>A0A1D1V920</accession>
<dbReference type="PROSITE" id="PS50002">
    <property type="entry name" value="SH3"/>
    <property type="match status" value="1"/>
</dbReference>
<dbReference type="CDD" id="cd11803">
    <property type="entry name" value="SH3_Endophilin_A"/>
    <property type="match status" value="1"/>
</dbReference>
<evidence type="ECO:0000259" key="7">
    <source>
        <dbReference type="PROSITE" id="PS50002"/>
    </source>
</evidence>
<dbReference type="InterPro" id="IPR035824">
    <property type="entry name" value="Endophilin_A_SH3"/>
</dbReference>
<dbReference type="SMART" id="SM00326">
    <property type="entry name" value="SH3"/>
    <property type="match status" value="1"/>
</dbReference>
<dbReference type="Proteomes" id="UP000186922">
    <property type="component" value="Unassembled WGS sequence"/>
</dbReference>
<organism evidence="8 9">
    <name type="scientific">Ramazzottius varieornatus</name>
    <name type="common">Water bear</name>
    <name type="synonym">Tardigrade</name>
    <dbReference type="NCBI Taxonomy" id="947166"/>
    <lineage>
        <taxon>Eukaryota</taxon>
        <taxon>Metazoa</taxon>
        <taxon>Ecdysozoa</taxon>
        <taxon>Tardigrada</taxon>
        <taxon>Eutardigrada</taxon>
        <taxon>Parachela</taxon>
        <taxon>Hypsibioidea</taxon>
        <taxon>Ramazzottiidae</taxon>
        <taxon>Ramazzottius</taxon>
    </lineage>
</organism>
<evidence type="ECO:0000256" key="6">
    <source>
        <dbReference type="SAM" id="MobiDB-lite"/>
    </source>
</evidence>
<evidence type="ECO:0000256" key="4">
    <source>
        <dbReference type="ARBA" id="ARBA00023136"/>
    </source>
</evidence>
<dbReference type="GO" id="GO:0016192">
    <property type="term" value="P:vesicle-mediated transport"/>
    <property type="evidence" value="ECO:0007669"/>
    <property type="project" value="UniProtKB-ARBA"/>
</dbReference>